<gene>
    <name evidence="5" type="ORF">DSOL_1112</name>
</gene>
<reference evidence="5 6" key="1">
    <citation type="submission" date="2016-09" db="EMBL/GenBank/DDBJ databases">
        <title>Complete genome of Desulfosporosinus sp. OL.</title>
        <authorList>
            <person name="Mardanov A."/>
            <person name="Beletsky A."/>
            <person name="Panova A."/>
            <person name="Karnachuk O."/>
            <person name="Ravin N."/>
        </authorList>
    </citation>
    <scope>NUCLEOTIDE SEQUENCE [LARGE SCALE GENOMIC DNA]</scope>
    <source>
        <strain evidence="5 6">OL</strain>
    </source>
</reference>
<dbReference type="EMBL" id="MLBF01000005">
    <property type="protein sequence ID" value="OLN33001.1"/>
    <property type="molecule type" value="Genomic_DNA"/>
</dbReference>
<dbReference type="Pfam" id="PF07719">
    <property type="entry name" value="TPR_2"/>
    <property type="match status" value="1"/>
</dbReference>
<protein>
    <submittedName>
        <fullName evidence="5">TPR-repeat-containing protein, secreted</fullName>
    </submittedName>
</protein>
<dbReference type="PANTHER" id="PTHR45586:SF1">
    <property type="entry name" value="LIPOPOLYSACCHARIDE ASSEMBLY PROTEIN B"/>
    <property type="match status" value="1"/>
</dbReference>
<evidence type="ECO:0000256" key="3">
    <source>
        <dbReference type="PROSITE-ProRule" id="PRU00339"/>
    </source>
</evidence>
<dbReference type="InterPro" id="IPR051012">
    <property type="entry name" value="CellSynth/LPSAsmb/PSIAsmb"/>
</dbReference>
<dbReference type="Proteomes" id="UP000186102">
    <property type="component" value="Unassembled WGS sequence"/>
</dbReference>
<dbReference type="InterPro" id="IPR013105">
    <property type="entry name" value="TPR_2"/>
</dbReference>
<sequence length="277" mass="31738">MNIQRGVFISLIVGLGIVILLSGFAIYKEYEARLAARQVVLRYYEDFQSGDDESIYELLHPESRNKLGKENIMVWMEQLRETIELENFEIKNIQLKDTIRIGENSVDGISVQVSETNRDLYTSEILSSEIQYLLLRNVQGEYHIYFDQRRVLSSMAKNHIIIGAMYIDGMGKDKDLSKGTEHFQKALEIDPTLIEAHYSLGTAYLANREWEQAIVEEEAYLTNSQDDEGRGEAYNIIGLAYQEMGDRAKAREAFEKAVQLNPESPFALNHLNELING</sequence>
<accession>A0A1Q8R0C4</accession>
<dbReference type="AlphaFoldDB" id="A0A1Q8R0C4"/>
<keyword evidence="2 3" id="KW-0802">TPR repeat</keyword>
<organism evidence="5 6">
    <name type="scientific">Desulfosporosinus metallidurans</name>
    <dbReference type="NCBI Taxonomy" id="1888891"/>
    <lineage>
        <taxon>Bacteria</taxon>
        <taxon>Bacillati</taxon>
        <taxon>Bacillota</taxon>
        <taxon>Clostridia</taxon>
        <taxon>Eubacteriales</taxon>
        <taxon>Desulfitobacteriaceae</taxon>
        <taxon>Desulfosporosinus</taxon>
    </lineage>
</organism>
<keyword evidence="4" id="KW-0472">Membrane</keyword>
<dbReference type="SMART" id="SM00028">
    <property type="entry name" value="TPR"/>
    <property type="match status" value="3"/>
</dbReference>
<keyword evidence="4" id="KW-0812">Transmembrane</keyword>
<evidence type="ECO:0000256" key="1">
    <source>
        <dbReference type="ARBA" id="ARBA00022737"/>
    </source>
</evidence>
<comment type="caution">
    <text evidence="5">The sequence shown here is derived from an EMBL/GenBank/DDBJ whole genome shotgun (WGS) entry which is preliminary data.</text>
</comment>
<evidence type="ECO:0000313" key="5">
    <source>
        <dbReference type="EMBL" id="OLN33001.1"/>
    </source>
</evidence>
<dbReference type="Pfam" id="PF13431">
    <property type="entry name" value="TPR_17"/>
    <property type="match status" value="1"/>
</dbReference>
<dbReference type="InterPro" id="IPR019734">
    <property type="entry name" value="TPR_rpt"/>
</dbReference>
<dbReference type="Gene3D" id="1.25.40.10">
    <property type="entry name" value="Tetratricopeptide repeat domain"/>
    <property type="match status" value="1"/>
</dbReference>
<dbReference type="PROSITE" id="PS50293">
    <property type="entry name" value="TPR_REGION"/>
    <property type="match status" value="1"/>
</dbReference>
<dbReference type="STRING" id="1888891.DSOL_1112"/>
<dbReference type="PANTHER" id="PTHR45586">
    <property type="entry name" value="TPR REPEAT-CONTAINING PROTEIN PA4667"/>
    <property type="match status" value="1"/>
</dbReference>
<dbReference type="InterPro" id="IPR011990">
    <property type="entry name" value="TPR-like_helical_dom_sf"/>
</dbReference>
<dbReference type="OrthoDB" id="9791784at2"/>
<evidence type="ECO:0000313" key="6">
    <source>
        <dbReference type="Proteomes" id="UP000186102"/>
    </source>
</evidence>
<name>A0A1Q8R0C4_9FIRM</name>
<keyword evidence="6" id="KW-1185">Reference proteome</keyword>
<keyword evidence="4" id="KW-1133">Transmembrane helix</keyword>
<evidence type="ECO:0000256" key="4">
    <source>
        <dbReference type="SAM" id="Phobius"/>
    </source>
</evidence>
<feature type="transmembrane region" description="Helical" evidence="4">
    <location>
        <begin position="6"/>
        <end position="27"/>
    </location>
</feature>
<dbReference type="SUPFAM" id="SSF48452">
    <property type="entry name" value="TPR-like"/>
    <property type="match status" value="1"/>
</dbReference>
<evidence type="ECO:0000256" key="2">
    <source>
        <dbReference type="ARBA" id="ARBA00022803"/>
    </source>
</evidence>
<dbReference type="PROSITE" id="PS50005">
    <property type="entry name" value="TPR"/>
    <property type="match status" value="1"/>
</dbReference>
<proteinExistence type="predicted"/>
<keyword evidence="1" id="KW-0677">Repeat</keyword>
<feature type="repeat" description="TPR" evidence="3">
    <location>
        <begin position="231"/>
        <end position="264"/>
    </location>
</feature>